<reference evidence="6" key="2">
    <citation type="journal article" date="2014" name="ISME J.">
        <title>Microbial stratification in low pH oxic and suboxic macroscopic growths along an acid mine drainage.</title>
        <authorList>
            <person name="Mendez-Garcia C."/>
            <person name="Mesa V."/>
            <person name="Sprenger R.R."/>
            <person name="Richter M."/>
            <person name="Diez M.S."/>
            <person name="Solano J."/>
            <person name="Bargiela R."/>
            <person name="Golyshina O.V."/>
            <person name="Manteca A."/>
            <person name="Ramos J.L."/>
            <person name="Gallego J.R."/>
            <person name="Llorente I."/>
            <person name="Martins Dos Santos V.A."/>
            <person name="Jensen O.N."/>
            <person name="Pelaez A.I."/>
            <person name="Sanchez J."/>
            <person name="Ferrer M."/>
        </authorList>
    </citation>
    <scope>NUCLEOTIDE SEQUENCE</scope>
</reference>
<gene>
    <name evidence="6" type="ORF">B1A_06469</name>
</gene>
<evidence type="ECO:0000256" key="3">
    <source>
        <dbReference type="ARBA" id="ARBA00022989"/>
    </source>
</evidence>
<reference evidence="6" key="1">
    <citation type="submission" date="2013-08" db="EMBL/GenBank/DDBJ databases">
        <authorList>
            <person name="Mendez C."/>
            <person name="Richter M."/>
            <person name="Ferrer M."/>
            <person name="Sanchez J."/>
        </authorList>
    </citation>
    <scope>NUCLEOTIDE SEQUENCE</scope>
</reference>
<evidence type="ECO:0000256" key="2">
    <source>
        <dbReference type="ARBA" id="ARBA00022692"/>
    </source>
</evidence>
<dbReference type="GO" id="GO:0016020">
    <property type="term" value="C:membrane"/>
    <property type="evidence" value="ECO:0007669"/>
    <property type="project" value="InterPro"/>
</dbReference>
<dbReference type="PANTHER" id="PTHR39344:SF1">
    <property type="entry name" value="UPF0182 PROTEIN SLL1060"/>
    <property type="match status" value="1"/>
</dbReference>
<sequence length="59" mass="6661">MKDPLFHKDASFYVFKLPFITFLVSWGFLALTVILLASLAFHYFNGGIRVQGQGQRVGP</sequence>
<evidence type="ECO:0000256" key="1">
    <source>
        <dbReference type="ARBA" id="ARBA00022475"/>
    </source>
</evidence>
<keyword evidence="3 5" id="KW-1133">Transmembrane helix</keyword>
<keyword evidence="1" id="KW-1003">Cell membrane</keyword>
<dbReference type="EMBL" id="AUZX01004692">
    <property type="protein sequence ID" value="EQD70120.1"/>
    <property type="molecule type" value="Genomic_DNA"/>
</dbReference>
<protein>
    <submittedName>
        <fullName evidence="6">Protein belonging to Uncharacterized protein family UPF0182</fullName>
    </submittedName>
</protein>
<evidence type="ECO:0000256" key="4">
    <source>
        <dbReference type="ARBA" id="ARBA00023136"/>
    </source>
</evidence>
<keyword evidence="2 5" id="KW-0812">Transmembrane</keyword>
<dbReference type="AlphaFoldDB" id="T1CMH3"/>
<name>T1CMH3_9ZZZZ</name>
<evidence type="ECO:0000256" key="5">
    <source>
        <dbReference type="SAM" id="Phobius"/>
    </source>
</evidence>
<accession>T1CMH3</accession>
<dbReference type="Pfam" id="PF03699">
    <property type="entry name" value="UPF0182"/>
    <property type="match status" value="1"/>
</dbReference>
<organism evidence="6">
    <name type="scientific">mine drainage metagenome</name>
    <dbReference type="NCBI Taxonomy" id="410659"/>
    <lineage>
        <taxon>unclassified sequences</taxon>
        <taxon>metagenomes</taxon>
        <taxon>ecological metagenomes</taxon>
    </lineage>
</organism>
<dbReference type="InterPro" id="IPR005372">
    <property type="entry name" value="UPF0182"/>
</dbReference>
<dbReference type="GO" id="GO:0005576">
    <property type="term" value="C:extracellular region"/>
    <property type="evidence" value="ECO:0007669"/>
    <property type="project" value="TreeGrafter"/>
</dbReference>
<feature type="transmembrane region" description="Helical" evidence="5">
    <location>
        <begin position="20"/>
        <end position="44"/>
    </location>
</feature>
<dbReference type="PANTHER" id="PTHR39344">
    <property type="entry name" value="UPF0182 PROTEIN SLL1060"/>
    <property type="match status" value="1"/>
</dbReference>
<feature type="non-terminal residue" evidence="6">
    <location>
        <position position="59"/>
    </location>
</feature>
<evidence type="ECO:0000313" key="6">
    <source>
        <dbReference type="EMBL" id="EQD70120.1"/>
    </source>
</evidence>
<proteinExistence type="predicted"/>
<keyword evidence="4 5" id="KW-0472">Membrane</keyword>
<comment type="caution">
    <text evidence="6">The sequence shown here is derived from an EMBL/GenBank/DDBJ whole genome shotgun (WGS) entry which is preliminary data.</text>
</comment>